<organism evidence="2 3">
    <name type="scientific">Spirosoma foliorum</name>
    <dbReference type="NCBI Taxonomy" id="2710596"/>
    <lineage>
        <taxon>Bacteria</taxon>
        <taxon>Pseudomonadati</taxon>
        <taxon>Bacteroidota</taxon>
        <taxon>Cytophagia</taxon>
        <taxon>Cytophagales</taxon>
        <taxon>Cytophagaceae</taxon>
        <taxon>Spirosoma</taxon>
    </lineage>
</organism>
<dbReference type="KEGG" id="sfol:H3H32_34125"/>
<proteinExistence type="predicted"/>
<keyword evidence="3" id="KW-1185">Reference proteome</keyword>
<protein>
    <recommendedName>
        <fullName evidence="4">Lipocalin-like domain-containing protein</fullName>
    </recommendedName>
</protein>
<evidence type="ECO:0000313" key="3">
    <source>
        <dbReference type="Proteomes" id="UP000515369"/>
    </source>
</evidence>
<dbReference type="PROSITE" id="PS51257">
    <property type="entry name" value="PROKAR_LIPOPROTEIN"/>
    <property type="match status" value="1"/>
</dbReference>
<sequence length="151" mass="16634">MKKQTPVIYLLITAILGSLAACQPKTVTPITSLINKVWKANTVKEADLLVFTLGATNNIKPGYTNFRLDLSRPDTVRLKDVDGRLTVGTWTVSTDNKRLILSNLNPKPTNTGGNIEYYILSEPDGLSLSLERTAESRKTGNTIDQYALIPE</sequence>
<evidence type="ECO:0008006" key="4">
    <source>
        <dbReference type="Google" id="ProtNLM"/>
    </source>
</evidence>
<evidence type="ECO:0000313" key="2">
    <source>
        <dbReference type="EMBL" id="QMW02876.1"/>
    </source>
</evidence>
<dbReference type="RefSeq" id="WP_182460168.1">
    <property type="nucleotide sequence ID" value="NZ_CP059732.1"/>
</dbReference>
<feature type="chain" id="PRO_5028895750" description="Lipocalin-like domain-containing protein" evidence="1">
    <location>
        <begin position="21"/>
        <end position="151"/>
    </location>
</feature>
<dbReference type="AlphaFoldDB" id="A0A7G5GVI4"/>
<reference evidence="2 3" key="1">
    <citation type="submission" date="2020-07" db="EMBL/GenBank/DDBJ databases">
        <title>Spirosoma foliorum sp. nov., isolated from the leaves on the Nejang mountain Korea, Republic of.</title>
        <authorList>
            <person name="Ho H."/>
            <person name="Lee Y.-J."/>
            <person name="Nurcahyanto D.-A."/>
            <person name="Kim S.-G."/>
        </authorList>
    </citation>
    <scope>NUCLEOTIDE SEQUENCE [LARGE SCALE GENOMIC DNA]</scope>
    <source>
        <strain evidence="2 3">PL0136</strain>
    </source>
</reference>
<evidence type="ECO:0000256" key="1">
    <source>
        <dbReference type="SAM" id="SignalP"/>
    </source>
</evidence>
<feature type="signal peptide" evidence="1">
    <location>
        <begin position="1"/>
        <end position="20"/>
    </location>
</feature>
<keyword evidence="1" id="KW-0732">Signal</keyword>
<name>A0A7G5GVI4_9BACT</name>
<accession>A0A7G5GVI4</accession>
<gene>
    <name evidence="2" type="ORF">H3H32_34125</name>
</gene>
<dbReference type="Proteomes" id="UP000515369">
    <property type="component" value="Chromosome"/>
</dbReference>
<dbReference type="EMBL" id="CP059732">
    <property type="protein sequence ID" value="QMW02876.1"/>
    <property type="molecule type" value="Genomic_DNA"/>
</dbReference>